<keyword evidence="4" id="KW-1185">Reference proteome</keyword>
<evidence type="ECO:0000313" key="4">
    <source>
        <dbReference type="Proteomes" id="UP000752696"/>
    </source>
</evidence>
<keyword evidence="1" id="KW-0206">Cytoskeleton</keyword>
<keyword evidence="1" id="KW-0493">Microtubule</keyword>
<reference evidence="3" key="1">
    <citation type="submission" date="2020-07" db="EMBL/GenBank/DDBJ databases">
        <authorList>
            <person name="Nazaruddin N."/>
        </authorList>
    </citation>
    <scope>NUCLEOTIDE SEQUENCE</scope>
</reference>
<comment type="subcellular location">
    <subcellularLocation>
        <location evidence="1">Cytoplasm</location>
        <location evidence="1">Cytoskeleton</location>
    </subcellularLocation>
</comment>
<keyword evidence="1" id="KW-0963">Cytoplasm</keyword>
<evidence type="ECO:0000256" key="2">
    <source>
        <dbReference type="SAM" id="MobiDB-lite"/>
    </source>
</evidence>
<dbReference type="OrthoDB" id="9378527at2759"/>
<feature type="non-terminal residue" evidence="3">
    <location>
        <position position="54"/>
    </location>
</feature>
<dbReference type="GO" id="GO:0005874">
    <property type="term" value="C:microtubule"/>
    <property type="evidence" value="ECO:0007669"/>
    <property type="project" value="UniProtKB-KW"/>
</dbReference>
<feature type="compositionally biased region" description="Basic and acidic residues" evidence="2">
    <location>
        <begin position="19"/>
        <end position="38"/>
    </location>
</feature>
<sequence length="54" mass="5851">IQTQKVDIKAESKIGSLDNMKHKPGGGDKKIFNDKDYLRQSGTNPESLCGSGSQ</sequence>
<dbReference type="PROSITE" id="PS51491">
    <property type="entry name" value="TAU_MAP_2"/>
    <property type="match status" value="1"/>
</dbReference>
<name>A0A6V7GWW5_9HYME</name>
<feature type="region of interest" description="Disordered" evidence="2">
    <location>
        <begin position="17"/>
        <end position="54"/>
    </location>
</feature>
<evidence type="ECO:0000256" key="1">
    <source>
        <dbReference type="RuleBase" id="RU000686"/>
    </source>
</evidence>
<organism evidence="3 4">
    <name type="scientific">Heterotrigona itama</name>
    <dbReference type="NCBI Taxonomy" id="395501"/>
    <lineage>
        <taxon>Eukaryota</taxon>
        <taxon>Metazoa</taxon>
        <taxon>Ecdysozoa</taxon>
        <taxon>Arthropoda</taxon>
        <taxon>Hexapoda</taxon>
        <taxon>Insecta</taxon>
        <taxon>Pterygota</taxon>
        <taxon>Neoptera</taxon>
        <taxon>Endopterygota</taxon>
        <taxon>Hymenoptera</taxon>
        <taxon>Apocrita</taxon>
        <taxon>Aculeata</taxon>
        <taxon>Apoidea</taxon>
        <taxon>Anthophila</taxon>
        <taxon>Apidae</taxon>
        <taxon>Heterotrigona</taxon>
    </lineage>
</organism>
<dbReference type="Proteomes" id="UP000752696">
    <property type="component" value="Unassembled WGS sequence"/>
</dbReference>
<protein>
    <recommendedName>
        <fullName evidence="1">Microtubule-associated protein</fullName>
    </recommendedName>
</protein>
<feature type="compositionally biased region" description="Polar residues" evidence="2">
    <location>
        <begin position="40"/>
        <end position="54"/>
    </location>
</feature>
<dbReference type="EMBL" id="CAJDYZ010002909">
    <property type="protein sequence ID" value="CAD1469754.1"/>
    <property type="molecule type" value="Genomic_DNA"/>
</dbReference>
<proteinExistence type="predicted"/>
<dbReference type="PROSITE" id="PS00229">
    <property type="entry name" value="TAU_MAP_1"/>
    <property type="match status" value="1"/>
</dbReference>
<dbReference type="GO" id="GO:0015631">
    <property type="term" value="F:tubulin binding"/>
    <property type="evidence" value="ECO:0007669"/>
    <property type="project" value="InterPro"/>
</dbReference>
<dbReference type="AlphaFoldDB" id="A0A6V7GWW5"/>
<evidence type="ECO:0000313" key="3">
    <source>
        <dbReference type="EMBL" id="CAD1469754.1"/>
    </source>
</evidence>
<comment type="caution">
    <text evidence="3">The sequence shown here is derived from an EMBL/GenBank/DDBJ whole genome shotgun (WGS) entry which is preliminary data.</text>
</comment>
<gene>
    <name evidence="3" type="ORF">MHI_LOCUS151689</name>
</gene>
<dbReference type="InterPro" id="IPR001084">
    <property type="entry name" value="MAP_tubulin-bd_rpt"/>
</dbReference>
<accession>A0A6V7GWW5</accession>
<feature type="non-terminal residue" evidence="3">
    <location>
        <position position="1"/>
    </location>
</feature>
<dbReference type="Pfam" id="PF00418">
    <property type="entry name" value="Tubulin-binding"/>
    <property type="match status" value="1"/>
</dbReference>